<feature type="compositionally biased region" description="Basic and acidic residues" evidence="1">
    <location>
        <begin position="358"/>
        <end position="379"/>
    </location>
</feature>
<protein>
    <submittedName>
        <fullName evidence="2">Uncharacterized protein</fullName>
    </submittedName>
</protein>
<dbReference type="RefSeq" id="XP_014562837.1">
    <property type="nucleotide sequence ID" value="XM_014707351.1"/>
</dbReference>
<evidence type="ECO:0000256" key="1">
    <source>
        <dbReference type="SAM" id="MobiDB-lite"/>
    </source>
</evidence>
<evidence type="ECO:0000313" key="2">
    <source>
        <dbReference type="EMBL" id="KHN68795.1"/>
    </source>
</evidence>
<name>A0A0B2UIL1_9MICR</name>
<dbReference type="AlphaFoldDB" id="A0A0B2UIL1"/>
<organism evidence="2 3">
    <name type="scientific">Ordospora colligata OC4</name>
    <dbReference type="NCBI Taxonomy" id="1354746"/>
    <lineage>
        <taxon>Eukaryota</taxon>
        <taxon>Fungi</taxon>
        <taxon>Fungi incertae sedis</taxon>
        <taxon>Microsporidia</taxon>
        <taxon>Ordosporidae</taxon>
        <taxon>Ordospora</taxon>
    </lineage>
</organism>
<dbReference type="GeneID" id="26262529"/>
<feature type="region of interest" description="Disordered" evidence="1">
    <location>
        <begin position="358"/>
        <end position="381"/>
    </location>
</feature>
<comment type="caution">
    <text evidence="2">The sequence shown here is derived from an EMBL/GenBank/DDBJ whole genome shotgun (WGS) entry which is preliminary data.</text>
</comment>
<dbReference type="Proteomes" id="UP000031056">
    <property type="component" value="Unassembled WGS sequence"/>
</dbReference>
<dbReference type="HOGENOM" id="CLU_404945_0_0_1"/>
<sequence>MDKRIEEVVKKNLQAQRKDLKSILKQDKSEECSKSEIKIVHEHGFVFKADSSKYPCCPIVEIEGGFFFYTVDGRSLMFEPNQSFPYIFLPFPLKEAFFYKVDEKVYFITLDTCNKLQYSLMANNRYPSEERYTISRNVVHVVKHANKVLYVSSKNGNYHVNMIVRDAEGLKGRMFLANAKKDAGTNVFYANSILFMNAGGRLLKDNGKNLCVEGDSVCGIQKGFLVLNSKTRMLYLLNENQAMIHQMSIRSTGQIFRMFSIGDYAALCVDGWLYALKVSNQKLVIVNEIHIPGDMLYLSASIKKNVIRIASIVAEDIKEGGINESIKAVKCDDKSVKLCKDRDQLKAEQLNGNDAVVKSKEKYKESDGNGERAENRMHEDQDDAQCFDKHRPYVIDKLNDSCDFINEKMDKKWNEKIDQILMKLRDGEERMNMIEANNEARFNMIFEMLCKINDSGAKVGVQEMLKNETSRVLGSVKEIKTKMKDYVPDDNKILECAKRMIIEVMVPTIEAAMDEIRVQMINEIRLMHDEDHLKDIRKAVGELHDSFTKQNEVKNLISEGLIEKAVEAVISGSNTDLDAFISCSEVSFVETLSSSLLVALFEKVVMASKELFKPNYQHFMYMIMVCLELNDLNDEEIKIVDVLMSLIDDIEEIDIKELPVILNFQRIKLGKVKEKRRIK</sequence>
<keyword evidence="3" id="KW-1185">Reference proteome</keyword>
<accession>A0A0B2UIL1</accession>
<dbReference type="InParanoid" id="A0A0B2UIL1"/>
<proteinExistence type="predicted"/>
<evidence type="ECO:0000313" key="3">
    <source>
        <dbReference type="Proteomes" id="UP000031056"/>
    </source>
</evidence>
<dbReference type="VEuPathDB" id="MicrosporidiaDB:M896_120120"/>
<dbReference type="OrthoDB" id="2196329at2759"/>
<dbReference type="EMBL" id="JOKQ01000012">
    <property type="protein sequence ID" value="KHN68795.1"/>
    <property type="molecule type" value="Genomic_DNA"/>
</dbReference>
<gene>
    <name evidence="2" type="ORF">M896_120120</name>
</gene>
<reference evidence="2 3" key="1">
    <citation type="journal article" date="2014" name="MBio">
        <title>The Ordospora colligata genome; evolution of extreme reduction in microsporidia and host-to-parasite horizontal gene transfer.</title>
        <authorList>
            <person name="Pombert J.-F."/>
            <person name="Haag K.L."/>
            <person name="Beidas S."/>
            <person name="Ebert D."/>
            <person name="Keeling P.J."/>
        </authorList>
    </citation>
    <scope>NUCLEOTIDE SEQUENCE [LARGE SCALE GENOMIC DNA]</scope>
    <source>
        <strain evidence="2 3">OC4</strain>
    </source>
</reference>